<dbReference type="AlphaFoldDB" id="A0A0E9TFF8"/>
<dbReference type="EMBL" id="GBXM01057129">
    <property type="protein sequence ID" value="JAH51448.1"/>
    <property type="molecule type" value="Transcribed_RNA"/>
</dbReference>
<reference evidence="1" key="2">
    <citation type="journal article" date="2015" name="Fish Shellfish Immunol.">
        <title>Early steps in the European eel (Anguilla anguilla)-Vibrio vulnificus interaction in the gills: Role of the RtxA13 toxin.</title>
        <authorList>
            <person name="Callol A."/>
            <person name="Pajuelo D."/>
            <person name="Ebbesson L."/>
            <person name="Teles M."/>
            <person name="MacKenzie S."/>
            <person name="Amaro C."/>
        </authorList>
    </citation>
    <scope>NUCLEOTIDE SEQUENCE</scope>
</reference>
<sequence>MVQAVCLLITKAISFPLLVFIHRLAYFNPPPTRGQTT</sequence>
<proteinExistence type="predicted"/>
<name>A0A0E9TFF8_ANGAN</name>
<organism evidence="1">
    <name type="scientific">Anguilla anguilla</name>
    <name type="common">European freshwater eel</name>
    <name type="synonym">Muraena anguilla</name>
    <dbReference type="NCBI Taxonomy" id="7936"/>
    <lineage>
        <taxon>Eukaryota</taxon>
        <taxon>Metazoa</taxon>
        <taxon>Chordata</taxon>
        <taxon>Craniata</taxon>
        <taxon>Vertebrata</taxon>
        <taxon>Euteleostomi</taxon>
        <taxon>Actinopterygii</taxon>
        <taxon>Neopterygii</taxon>
        <taxon>Teleostei</taxon>
        <taxon>Anguilliformes</taxon>
        <taxon>Anguillidae</taxon>
        <taxon>Anguilla</taxon>
    </lineage>
</organism>
<reference evidence="1" key="1">
    <citation type="submission" date="2014-11" db="EMBL/GenBank/DDBJ databases">
        <authorList>
            <person name="Amaro Gonzalez C."/>
        </authorList>
    </citation>
    <scope>NUCLEOTIDE SEQUENCE</scope>
</reference>
<accession>A0A0E9TFF8</accession>
<protein>
    <submittedName>
        <fullName evidence="1">Uncharacterized protein</fullName>
    </submittedName>
</protein>
<evidence type="ECO:0000313" key="1">
    <source>
        <dbReference type="EMBL" id="JAH51448.1"/>
    </source>
</evidence>